<proteinExistence type="predicted"/>
<organism evidence="1 2">
    <name type="scientific">Pseudomonas alloputida</name>
    <dbReference type="NCBI Taxonomy" id="1940621"/>
    <lineage>
        <taxon>Bacteria</taxon>
        <taxon>Pseudomonadati</taxon>
        <taxon>Pseudomonadota</taxon>
        <taxon>Gammaproteobacteria</taxon>
        <taxon>Pseudomonadales</taxon>
        <taxon>Pseudomonadaceae</taxon>
        <taxon>Pseudomonas</taxon>
    </lineage>
</organism>
<dbReference type="RefSeq" id="WP_232897069.1">
    <property type="nucleotide sequence ID" value="NZ_JAJSRF020000001.1"/>
</dbReference>
<name>A0AAW7HFN5_9PSED</name>
<reference evidence="1" key="1">
    <citation type="submission" date="2023-06" db="EMBL/GenBank/DDBJ databases">
        <title>MBL-encoding genomic islands in Pseudomonas spp. in Poland.</title>
        <authorList>
            <person name="Urbanowicz P."/>
            <person name="Izdebski R."/>
            <person name="Biedrzycka M."/>
            <person name="Gniadkowski M."/>
        </authorList>
    </citation>
    <scope>NUCLEOTIDE SEQUENCE</scope>
    <source>
        <strain evidence="1">NMI5768_13</strain>
    </source>
</reference>
<protein>
    <submittedName>
        <fullName evidence="1">Uncharacterized protein</fullName>
    </submittedName>
</protein>
<evidence type="ECO:0000313" key="1">
    <source>
        <dbReference type="EMBL" id="MDM3950915.1"/>
    </source>
</evidence>
<accession>A0AAW7HFN5</accession>
<comment type="caution">
    <text evidence="1">The sequence shown here is derived from an EMBL/GenBank/DDBJ whole genome shotgun (WGS) entry which is preliminary data.</text>
</comment>
<dbReference type="AlphaFoldDB" id="A0AAW7HFN5"/>
<sequence>MRKQGFITAKQIASFGIGVTAWTQPAGSKRPWLAKSQIRGQWVETEHMPGFDKQHPDMYAKALAEYEAEAAKLQLIAPAAN</sequence>
<dbReference type="EMBL" id="JAJSRF020000001">
    <property type="protein sequence ID" value="MDM3950915.1"/>
    <property type="molecule type" value="Genomic_DNA"/>
</dbReference>
<evidence type="ECO:0000313" key="2">
    <source>
        <dbReference type="Proteomes" id="UP001165439"/>
    </source>
</evidence>
<gene>
    <name evidence="1" type="ORF">LU674_000945</name>
</gene>
<dbReference type="Proteomes" id="UP001165439">
    <property type="component" value="Unassembled WGS sequence"/>
</dbReference>